<feature type="coiled-coil region" evidence="1">
    <location>
        <begin position="5"/>
        <end position="39"/>
    </location>
</feature>
<keyword evidence="1" id="KW-0175">Coiled coil</keyword>
<feature type="transmembrane region" description="Helical" evidence="2">
    <location>
        <begin position="52"/>
        <end position="72"/>
    </location>
</feature>
<dbReference type="Proteomes" id="UP000760480">
    <property type="component" value="Unassembled WGS sequence"/>
</dbReference>
<reference evidence="3 4" key="1">
    <citation type="submission" date="2019-03" db="EMBL/GenBank/DDBJ databases">
        <title>Metabolic reconstructions from genomes of highly enriched 'Candidatus Accumulibacter' and 'Candidatus Competibacter' bioreactor populations.</title>
        <authorList>
            <person name="Annavajhala M.K."/>
            <person name="Welles L."/>
            <person name="Abbas B."/>
            <person name="Sorokin D."/>
            <person name="Park H."/>
            <person name="Van Loosdrecht M."/>
            <person name="Chandran K."/>
        </authorList>
    </citation>
    <scope>NUCLEOTIDE SEQUENCE [LARGE SCALE GENOMIC DNA]</scope>
    <source>
        <strain evidence="3 4">SBR_G</strain>
    </source>
</reference>
<evidence type="ECO:0000256" key="2">
    <source>
        <dbReference type="SAM" id="Phobius"/>
    </source>
</evidence>
<evidence type="ECO:0000313" key="4">
    <source>
        <dbReference type="Proteomes" id="UP000760480"/>
    </source>
</evidence>
<dbReference type="EMBL" id="SPMZ01000097">
    <property type="protein sequence ID" value="NMQ21388.1"/>
    <property type="molecule type" value="Genomic_DNA"/>
</dbReference>
<gene>
    <name evidence="3" type="ORF">E4P82_20580</name>
</gene>
<accession>A0ABX1TPK9</accession>
<sequence>MTMLIEVLRDQLQQVQQEKAHLLAMLEAEQQTRRDLETKLLPAPKPTPVGKVQVWILLAVLAAALVFAGWHFRAVIVSALAS</sequence>
<protein>
    <submittedName>
        <fullName evidence="3">Uncharacterized protein</fullName>
    </submittedName>
</protein>
<evidence type="ECO:0000256" key="1">
    <source>
        <dbReference type="SAM" id="Coils"/>
    </source>
</evidence>
<keyword evidence="2" id="KW-0472">Membrane</keyword>
<keyword evidence="2" id="KW-0812">Transmembrane</keyword>
<keyword evidence="4" id="KW-1185">Reference proteome</keyword>
<dbReference type="RefSeq" id="WP_169250658.1">
    <property type="nucleotide sequence ID" value="NZ_SPMZ01000097.1"/>
</dbReference>
<evidence type="ECO:0000313" key="3">
    <source>
        <dbReference type="EMBL" id="NMQ21388.1"/>
    </source>
</evidence>
<name>A0ABX1TPK9_9GAMM</name>
<organism evidence="3 4">
    <name type="scientific">Candidatus Competibacter phosphatis</name>
    <dbReference type="NCBI Taxonomy" id="221280"/>
    <lineage>
        <taxon>Bacteria</taxon>
        <taxon>Pseudomonadati</taxon>
        <taxon>Pseudomonadota</taxon>
        <taxon>Gammaproteobacteria</taxon>
        <taxon>Candidatus Competibacteraceae</taxon>
        <taxon>Candidatus Competibacter</taxon>
    </lineage>
</organism>
<keyword evidence="2" id="KW-1133">Transmembrane helix</keyword>
<comment type="caution">
    <text evidence="3">The sequence shown here is derived from an EMBL/GenBank/DDBJ whole genome shotgun (WGS) entry which is preliminary data.</text>
</comment>
<proteinExistence type="predicted"/>